<dbReference type="AlphaFoldDB" id="A0A317UM04"/>
<name>A0A317UM04_ASPEC</name>
<keyword evidence="2" id="KW-1185">Reference proteome</keyword>
<reference evidence="1" key="1">
    <citation type="submission" date="2016-12" db="EMBL/GenBank/DDBJ databases">
        <title>The genomes of Aspergillus section Nigri reveals drivers in fungal speciation.</title>
        <authorList>
            <consortium name="DOE Joint Genome Institute"/>
            <person name="Vesth T.C."/>
            <person name="Nybo J."/>
            <person name="Theobald S."/>
            <person name="Brandl J."/>
            <person name="Frisvad J.C."/>
            <person name="Nielsen K.F."/>
            <person name="Lyhne E.K."/>
            <person name="Kogle M.E."/>
            <person name="Kuo A."/>
            <person name="Riley R."/>
            <person name="Clum A."/>
            <person name="Nolan M."/>
            <person name="Lipzen A."/>
            <person name="Salamov A."/>
            <person name="Henrissat B."/>
            <person name="Wiebenga A."/>
            <person name="De vries R.P."/>
            <person name="Grigoriev I.V."/>
            <person name="Mortensen U.H."/>
            <person name="Andersen M.R."/>
            <person name="Baker S.E."/>
        </authorList>
    </citation>
    <scope>NUCLEOTIDE SEQUENCE</scope>
    <source>
        <strain evidence="1">CBS 122712</strain>
    </source>
</reference>
<evidence type="ECO:0000313" key="2">
    <source>
        <dbReference type="Proteomes" id="UP000246171"/>
    </source>
</evidence>
<protein>
    <submittedName>
        <fullName evidence="1">Uncharacterized protein</fullName>
    </submittedName>
</protein>
<dbReference type="EMBL" id="MSFU01000042">
    <property type="protein sequence ID" value="PWY62731.1"/>
    <property type="molecule type" value="Genomic_DNA"/>
</dbReference>
<evidence type="ECO:0000313" key="1">
    <source>
        <dbReference type="EMBL" id="PWY62731.1"/>
    </source>
</evidence>
<dbReference type="Proteomes" id="UP000246171">
    <property type="component" value="Unassembled WGS sequence"/>
</dbReference>
<comment type="caution">
    <text evidence="1">The sequence shown here is derived from an EMBL/GenBank/DDBJ whole genome shotgun (WGS) entry which is preliminary data.</text>
</comment>
<proteinExistence type="predicted"/>
<dbReference type="GeneID" id="37054955"/>
<accession>A0A317UM04</accession>
<dbReference type="VEuPathDB" id="FungiDB:BO83DRAFT_393826"/>
<organism evidence="1 2">
    <name type="scientific">Aspergillus eucalypticola (strain CBS 122712 / IBT 29274)</name>
    <dbReference type="NCBI Taxonomy" id="1448314"/>
    <lineage>
        <taxon>Eukaryota</taxon>
        <taxon>Fungi</taxon>
        <taxon>Dikarya</taxon>
        <taxon>Ascomycota</taxon>
        <taxon>Pezizomycotina</taxon>
        <taxon>Eurotiomycetes</taxon>
        <taxon>Eurotiomycetidae</taxon>
        <taxon>Eurotiales</taxon>
        <taxon>Aspergillaceae</taxon>
        <taxon>Aspergillus</taxon>
        <taxon>Aspergillus subgen. Circumdati</taxon>
    </lineage>
</organism>
<sequence>MSSAKTLLTWPDLRSGSKVNKEQYLLYRVLLPDYKEPEFLNPLRFGIPTILITQAQNVLYKIQTYQLYMKMLGNDNWTDPVMGSSGSVRLQTDIGKGWHKNKKMKMPGEDTVISVFLELLNSLTSTIFGTNSHSGSGGKFLV</sequence>
<dbReference type="RefSeq" id="XP_025382568.1">
    <property type="nucleotide sequence ID" value="XM_025532993.1"/>
</dbReference>
<gene>
    <name evidence="1" type="ORF">BO83DRAFT_393826</name>
</gene>
<dbReference type="OrthoDB" id="3508621at2759"/>